<evidence type="ECO:0000313" key="3">
    <source>
        <dbReference type="EMBL" id="EDQ93131.1"/>
    </source>
</evidence>
<organism evidence="3 4">
    <name type="scientific">Monosiga brevicollis</name>
    <name type="common">Choanoflagellate</name>
    <dbReference type="NCBI Taxonomy" id="81824"/>
    <lineage>
        <taxon>Eukaryota</taxon>
        <taxon>Choanoflagellata</taxon>
        <taxon>Craspedida</taxon>
        <taxon>Salpingoecidae</taxon>
        <taxon>Monosiga</taxon>
    </lineage>
</organism>
<sequence>MDVDVDATKLAELPRRELQALAKARGIKANGKTTVLIESLRTWFLEHAETSTEVSSEAETDEARAGDPLTAASPTALNAVDAASKVLSNTPSINEASDAVTSLESSLGQHHDAQAQAQVTQELSQGSQDQLSDSPPRVFCVVHGAICGGEGAMQLQLRGGRVFLGITQQRFVLTPTASAPEGQADNQLCHTCVVANAQALEQPESVECRTPDTRPLQAAPKSRQSSRRETMVLPQSNLRLLALPCIDEHVVPLTCPSPGRHTAPGSATRLPRPARSERRQEREAAARRVARPLTSAAVGSAQRRAEDRQNRRRERSVQRLTASAQKRDVRLQPRGQENRPRPNIVQRSSAATLACSGPVPVSPEVRKQRGEDLRPSSVKKAYMPRKQHLCMQEDAATVAHLQAIESQGLTDEEAWLLASTSRSRLVHSPPRRPMLG</sequence>
<feature type="compositionally biased region" description="Low complexity" evidence="1">
    <location>
        <begin position="121"/>
        <end position="133"/>
    </location>
</feature>
<proteinExistence type="predicted"/>
<dbReference type="Pfam" id="PF14047">
    <property type="entry name" value="DCR"/>
    <property type="match status" value="1"/>
</dbReference>
<feature type="region of interest" description="Disordered" evidence="1">
    <location>
        <begin position="97"/>
        <end position="133"/>
    </location>
</feature>
<accession>A9UQZ6</accession>
<gene>
    <name evidence="3" type="ORF">MONBRDRAFT_5438</name>
</gene>
<feature type="compositionally biased region" description="Basic and acidic residues" evidence="1">
    <location>
        <begin position="325"/>
        <end position="340"/>
    </location>
</feature>
<feature type="compositionally biased region" description="Basic and acidic residues" evidence="1">
    <location>
        <begin position="274"/>
        <end position="286"/>
    </location>
</feature>
<feature type="compositionally biased region" description="Polar residues" evidence="1">
    <location>
        <begin position="97"/>
        <end position="108"/>
    </location>
</feature>
<dbReference type="GeneID" id="5887625"/>
<dbReference type="InParanoid" id="A9UQZ6"/>
<feature type="compositionally biased region" description="Basic and acidic residues" evidence="1">
    <location>
        <begin position="364"/>
        <end position="374"/>
    </location>
</feature>
<dbReference type="RefSeq" id="XP_001742893.1">
    <property type="nucleotide sequence ID" value="XM_001742841.1"/>
</dbReference>
<keyword evidence="4" id="KW-1185">Reference proteome</keyword>
<dbReference type="KEGG" id="mbr:MONBRDRAFT_5438"/>
<evidence type="ECO:0000313" key="4">
    <source>
        <dbReference type="Proteomes" id="UP000001357"/>
    </source>
</evidence>
<dbReference type="Proteomes" id="UP000001357">
    <property type="component" value="Unassembled WGS sequence"/>
</dbReference>
<feature type="region of interest" description="Disordered" evidence="1">
    <location>
        <begin position="255"/>
        <end position="377"/>
    </location>
</feature>
<feature type="domain" description="SAP" evidence="2">
    <location>
        <begin position="10"/>
        <end position="44"/>
    </location>
</feature>
<feature type="region of interest" description="Disordered" evidence="1">
    <location>
        <begin position="204"/>
        <end position="231"/>
    </location>
</feature>
<dbReference type="PROSITE" id="PS50800">
    <property type="entry name" value="SAP"/>
    <property type="match status" value="1"/>
</dbReference>
<evidence type="ECO:0000259" key="2">
    <source>
        <dbReference type="PROSITE" id="PS50800"/>
    </source>
</evidence>
<protein>
    <recommendedName>
        <fullName evidence="2">SAP domain-containing protein</fullName>
    </recommendedName>
</protein>
<name>A9UQZ6_MONBE</name>
<dbReference type="EMBL" id="CH991543">
    <property type="protein sequence ID" value="EDQ93131.1"/>
    <property type="molecule type" value="Genomic_DNA"/>
</dbReference>
<feature type="region of interest" description="Disordered" evidence="1">
    <location>
        <begin position="49"/>
        <end position="69"/>
    </location>
</feature>
<reference evidence="3 4" key="1">
    <citation type="journal article" date="2008" name="Nature">
        <title>The genome of the choanoflagellate Monosiga brevicollis and the origin of metazoans.</title>
        <authorList>
            <consortium name="JGI Sequencing"/>
            <person name="King N."/>
            <person name="Westbrook M.J."/>
            <person name="Young S.L."/>
            <person name="Kuo A."/>
            <person name="Abedin M."/>
            <person name="Chapman J."/>
            <person name="Fairclough S."/>
            <person name="Hellsten U."/>
            <person name="Isogai Y."/>
            <person name="Letunic I."/>
            <person name="Marr M."/>
            <person name="Pincus D."/>
            <person name="Putnam N."/>
            <person name="Rokas A."/>
            <person name="Wright K.J."/>
            <person name="Zuzow R."/>
            <person name="Dirks W."/>
            <person name="Good M."/>
            <person name="Goodstein D."/>
            <person name="Lemons D."/>
            <person name="Li W."/>
            <person name="Lyons J.B."/>
            <person name="Morris A."/>
            <person name="Nichols S."/>
            <person name="Richter D.J."/>
            <person name="Salamov A."/>
            <person name="Bork P."/>
            <person name="Lim W.A."/>
            <person name="Manning G."/>
            <person name="Miller W.T."/>
            <person name="McGinnis W."/>
            <person name="Shapiro H."/>
            <person name="Tjian R."/>
            <person name="Grigoriev I.V."/>
            <person name="Rokhsar D."/>
        </authorList>
    </citation>
    <scope>NUCLEOTIDE SEQUENCE [LARGE SCALE GENOMIC DNA]</scope>
    <source>
        <strain evidence="4">MX1 / ATCC 50154</strain>
    </source>
</reference>
<evidence type="ECO:0000256" key="1">
    <source>
        <dbReference type="SAM" id="MobiDB-lite"/>
    </source>
</evidence>
<dbReference type="AlphaFoldDB" id="A9UQZ6"/>
<dbReference type="InterPro" id="IPR003034">
    <property type="entry name" value="SAP_dom"/>
</dbReference>
<dbReference type="InterPro" id="IPR025891">
    <property type="entry name" value="Dppa2/4_C_dom"/>
</dbReference>